<feature type="region of interest" description="Disordered" evidence="1">
    <location>
        <begin position="206"/>
        <end position="228"/>
    </location>
</feature>
<reference evidence="3" key="1">
    <citation type="submission" date="2020-01" db="EMBL/GenBank/DDBJ databases">
        <authorList>
            <consortium name="DOE Joint Genome Institute"/>
            <person name="Haridas S."/>
            <person name="Albert R."/>
            <person name="Binder M."/>
            <person name="Bloem J."/>
            <person name="Labutti K."/>
            <person name="Salamov A."/>
            <person name="Andreopoulos B."/>
            <person name="Baker S.E."/>
            <person name="Barry K."/>
            <person name="Bills G."/>
            <person name="Bluhm B.H."/>
            <person name="Cannon C."/>
            <person name="Castanera R."/>
            <person name="Culley D.E."/>
            <person name="Daum C."/>
            <person name="Ezra D."/>
            <person name="Gonzalez J.B."/>
            <person name="Henrissat B."/>
            <person name="Kuo A."/>
            <person name="Liang C."/>
            <person name="Lipzen A."/>
            <person name="Lutzoni F."/>
            <person name="Magnuson J."/>
            <person name="Mondo S."/>
            <person name="Nolan M."/>
            <person name="Ohm R."/>
            <person name="Pangilinan J."/>
            <person name="Park H.-J."/>
            <person name="Ramirez L."/>
            <person name="Alfaro M."/>
            <person name="Sun H."/>
            <person name="Tritt A."/>
            <person name="Yoshinaga Y."/>
            <person name="Zwiers L.-H."/>
            <person name="Turgeon B.G."/>
            <person name="Goodwin S.B."/>
            <person name="Spatafora J.W."/>
            <person name="Crous P.W."/>
            <person name="Grigoriev I.V."/>
        </authorList>
    </citation>
    <scope>NUCLEOTIDE SEQUENCE</scope>
    <source>
        <strain evidence="3">P77</strain>
    </source>
</reference>
<dbReference type="GO" id="GO:0070042">
    <property type="term" value="F:rRNA (uridine-N3-)-methyltransferase activity"/>
    <property type="evidence" value="ECO:0007669"/>
    <property type="project" value="InterPro"/>
</dbReference>
<dbReference type="GO" id="GO:0070475">
    <property type="term" value="P:rRNA base methylation"/>
    <property type="evidence" value="ECO:0007669"/>
    <property type="project" value="InterPro"/>
</dbReference>
<gene>
    <name evidence="3" type="ORF">BDW02DRAFT_468598</name>
</gene>
<evidence type="ECO:0000256" key="1">
    <source>
        <dbReference type="SAM" id="MobiDB-lite"/>
    </source>
</evidence>
<feature type="non-terminal residue" evidence="3">
    <location>
        <position position="345"/>
    </location>
</feature>
<organism evidence="3 4">
    <name type="scientific">Decorospora gaudefroyi</name>
    <dbReference type="NCBI Taxonomy" id="184978"/>
    <lineage>
        <taxon>Eukaryota</taxon>
        <taxon>Fungi</taxon>
        <taxon>Dikarya</taxon>
        <taxon>Ascomycota</taxon>
        <taxon>Pezizomycotina</taxon>
        <taxon>Dothideomycetes</taxon>
        <taxon>Pleosporomycetidae</taxon>
        <taxon>Pleosporales</taxon>
        <taxon>Pleosporineae</taxon>
        <taxon>Pleosporaceae</taxon>
        <taxon>Decorospora</taxon>
    </lineage>
</organism>
<dbReference type="AlphaFoldDB" id="A0A6A5K9J1"/>
<evidence type="ECO:0000313" key="3">
    <source>
        <dbReference type="EMBL" id="KAF1833249.1"/>
    </source>
</evidence>
<accession>A0A6A5K9J1</accession>
<keyword evidence="4" id="KW-1185">Reference proteome</keyword>
<dbReference type="Pfam" id="PF10354">
    <property type="entry name" value="BMT5-like"/>
    <property type="match status" value="1"/>
</dbReference>
<evidence type="ECO:0000313" key="4">
    <source>
        <dbReference type="Proteomes" id="UP000800040"/>
    </source>
</evidence>
<feature type="compositionally biased region" description="Low complexity" evidence="1">
    <location>
        <begin position="38"/>
        <end position="71"/>
    </location>
</feature>
<dbReference type="PANTHER" id="PTHR11538">
    <property type="entry name" value="PHENYLALANYL-TRNA SYNTHETASE"/>
    <property type="match status" value="1"/>
</dbReference>
<name>A0A6A5K9J1_9PLEO</name>
<feature type="compositionally biased region" description="Basic residues" evidence="1">
    <location>
        <begin position="1"/>
        <end position="13"/>
    </location>
</feature>
<dbReference type="EMBL" id="ML975322">
    <property type="protein sequence ID" value="KAF1833249.1"/>
    <property type="molecule type" value="Genomic_DNA"/>
</dbReference>
<sequence>MSKTKTKRARRQLKREGERKIAAHHHKLAKATDPKTNPQTTNAKTKQPPQKKQTPTPRPTPQASQTPQTPFQPYDHILLVGEGDFSFTHSLALTHGCAHLTSTSLDSARTLTQKYPRFPLIAHDLTALTPPVPLFHAIDACKLSTYKTLRCPRDDGQQGWDKIVFQFPHTGGLSTDVNRQVRSNQALLVDFFKSCLEISSPGERRAVLSSQQQNHTPTSTPTSSKRRKKPFLRKGGQILVSLFESEPYTLWNIRDLARHTGGLKVLTSFRFEWGLYPGYAHVRTLGALEGGGAWKGEERAARMYVFEKVELVMDSGDEVEMARLARRNRGGGLVSQKVALKRALE</sequence>
<evidence type="ECO:0000259" key="2">
    <source>
        <dbReference type="Pfam" id="PF10354"/>
    </source>
</evidence>
<dbReference type="Proteomes" id="UP000800040">
    <property type="component" value="Unassembled WGS sequence"/>
</dbReference>
<dbReference type="InterPro" id="IPR019446">
    <property type="entry name" value="BMT5-like"/>
</dbReference>
<dbReference type="PANTHER" id="PTHR11538:SF26">
    <property type="entry name" value="FERREDOXIN-FOLD ANTICODON-BINDING DOMAIN-CONTAINING PROTEIN 1"/>
    <property type="match status" value="1"/>
</dbReference>
<dbReference type="OrthoDB" id="273345at2759"/>
<feature type="region of interest" description="Disordered" evidence="1">
    <location>
        <begin position="1"/>
        <end position="71"/>
    </location>
</feature>
<feature type="domain" description="25S rRNA (uridine-N(3))-methyltransferase BMT5-like" evidence="2">
    <location>
        <begin position="78"/>
        <end position="283"/>
    </location>
</feature>
<dbReference type="GO" id="GO:0005737">
    <property type="term" value="C:cytoplasm"/>
    <property type="evidence" value="ECO:0007669"/>
    <property type="project" value="TreeGrafter"/>
</dbReference>
<protein>
    <recommendedName>
        <fullName evidence="2">25S rRNA (uridine-N(3))-methyltransferase BMT5-like domain-containing protein</fullName>
    </recommendedName>
</protein>
<proteinExistence type="predicted"/>